<proteinExistence type="predicted"/>
<keyword evidence="2" id="KW-1185">Reference proteome</keyword>
<dbReference type="OrthoDB" id="9838723at2"/>
<sequence>MENFDLSWNLTEYDRIFNLLPDQPEHNQTMELAVHLIKHLRTSPHEPALYNPGSTTQEVVTFVYDKSKDKWLSYLHGVEKEILVN</sequence>
<protein>
    <submittedName>
        <fullName evidence="1">Uncharacterized protein</fullName>
    </submittedName>
</protein>
<reference evidence="1 2" key="1">
    <citation type="submission" date="2019-05" db="EMBL/GenBank/DDBJ databases">
        <authorList>
            <person name="Qu J.-H."/>
        </authorList>
    </citation>
    <scope>NUCLEOTIDE SEQUENCE [LARGE SCALE GENOMIC DNA]</scope>
    <source>
        <strain evidence="1 2">NS28</strain>
    </source>
</reference>
<gene>
    <name evidence="1" type="ORF">FEM33_16745</name>
</gene>
<name>A0A5M8QSX1_9BACT</name>
<dbReference type="AlphaFoldDB" id="A0A5M8QSX1"/>
<dbReference type="EMBL" id="VBSN01000049">
    <property type="protein sequence ID" value="KAA6438341.1"/>
    <property type="molecule type" value="Genomic_DNA"/>
</dbReference>
<dbReference type="RefSeq" id="WP_139013144.1">
    <property type="nucleotide sequence ID" value="NZ_VBSN01000049.1"/>
</dbReference>
<organism evidence="1 2">
    <name type="scientific">Dyadobacter flavalbus</name>
    <dbReference type="NCBI Taxonomy" id="2579942"/>
    <lineage>
        <taxon>Bacteria</taxon>
        <taxon>Pseudomonadati</taxon>
        <taxon>Bacteroidota</taxon>
        <taxon>Cytophagia</taxon>
        <taxon>Cytophagales</taxon>
        <taxon>Spirosomataceae</taxon>
        <taxon>Dyadobacter</taxon>
    </lineage>
</organism>
<evidence type="ECO:0000313" key="2">
    <source>
        <dbReference type="Proteomes" id="UP000323994"/>
    </source>
</evidence>
<evidence type="ECO:0000313" key="1">
    <source>
        <dbReference type="EMBL" id="KAA6438341.1"/>
    </source>
</evidence>
<accession>A0A5M8QSX1</accession>
<dbReference type="Proteomes" id="UP000323994">
    <property type="component" value="Unassembled WGS sequence"/>
</dbReference>
<comment type="caution">
    <text evidence="1">The sequence shown here is derived from an EMBL/GenBank/DDBJ whole genome shotgun (WGS) entry which is preliminary data.</text>
</comment>